<organism evidence="1 2">
    <name type="scientific">Linnemannia exigua</name>
    <dbReference type="NCBI Taxonomy" id="604196"/>
    <lineage>
        <taxon>Eukaryota</taxon>
        <taxon>Fungi</taxon>
        <taxon>Fungi incertae sedis</taxon>
        <taxon>Mucoromycota</taxon>
        <taxon>Mortierellomycotina</taxon>
        <taxon>Mortierellomycetes</taxon>
        <taxon>Mortierellales</taxon>
        <taxon>Mortierellaceae</taxon>
        <taxon>Linnemannia</taxon>
    </lineage>
</organism>
<proteinExistence type="predicted"/>
<comment type="caution">
    <text evidence="1">The sequence shown here is derived from an EMBL/GenBank/DDBJ whole genome shotgun (WGS) entry which is preliminary data.</text>
</comment>
<feature type="non-terminal residue" evidence="1">
    <location>
        <position position="103"/>
    </location>
</feature>
<sequence length="103" mass="11659">HCPASVQVIGIYFEGNGNITFHNVSQGYLDTGDRVFWDQGDVGDDGDNDDELGEAKLILQREEPLECLTKLLIQLDCVQYYEEELLTILKAAPNIRKLEIPFM</sequence>
<feature type="non-terminal residue" evidence="1">
    <location>
        <position position="1"/>
    </location>
</feature>
<evidence type="ECO:0000313" key="2">
    <source>
        <dbReference type="Proteomes" id="UP001194580"/>
    </source>
</evidence>
<reference evidence="1" key="1">
    <citation type="journal article" date="2020" name="Fungal Divers.">
        <title>Resolving the Mortierellaceae phylogeny through synthesis of multi-gene phylogenetics and phylogenomics.</title>
        <authorList>
            <person name="Vandepol N."/>
            <person name="Liber J."/>
            <person name="Desiro A."/>
            <person name="Na H."/>
            <person name="Kennedy M."/>
            <person name="Barry K."/>
            <person name="Grigoriev I.V."/>
            <person name="Miller A.N."/>
            <person name="O'Donnell K."/>
            <person name="Stajich J.E."/>
            <person name="Bonito G."/>
        </authorList>
    </citation>
    <scope>NUCLEOTIDE SEQUENCE</scope>
    <source>
        <strain evidence="1">NRRL 28262</strain>
    </source>
</reference>
<protein>
    <submittedName>
        <fullName evidence="1">Uncharacterized protein</fullName>
    </submittedName>
</protein>
<dbReference type="EMBL" id="JAAAIL010005082">
    <property type="protein sequence ID" value="KAG0247038.1"/>
    <property type="molecule type" value="Genomic_DNA"/>
</dbReference>
<dbReference type="Proteomes" id="UP001194580">
    <property type="component" value="Unassembled WGS sequence"/>
</dbReference>
<dbReference type="AlphaFoldDB" id="A0AAD4GZU7"/>
<evidence type="ECO:0000313" key="1">
    <source>
        <dbReference type="EMBL" id="KAG0247038.1"/>
    </source>
</evidence>
<gene>
    <name evidence="1" type="ORF">BGZ95_009078</name>
</gene>
<keyword evidence="2" id="KW-1185">Reference proteome</keyword>
<name>A0AAD4GZU7_9FUNG</name>
<accession>A0AAD4GZU7</accession>